<evidence type="ECO:0000313" key="3">
    <source>
        <dbReference type="EMBL" id="CAI5448314.1"/>
    </source>
</evidence>
<sequence length="337" mass="40098">MPKKSRKRKLAKNESSGDENQTSWFDLPLEMRELTINEMDIRTRCKFAQCSTKCEDEVKTSKDFVTAIKIGRCQHPQIHIGLGRTHYHYCLEFIDIHELTEPQIIVVYKTVFRHSDFFKNNGNHKKDVKWMKMESGKAEEVRMKYLNDFVENYRKTIDTFEINDHKYSKSNFDVKRLANLKRVESSSEDIREKGIMELSQINKIDMCLLDSTKFTFEEVLDFEGSFYQIESDDFDEENIEIYLKMWKNGEIHRNMEFLNVSSTTPRNDLNCERLAKSVDGFDFYDEGDDMFTFRFLLNYERKSKSYCEVNYSSHYFTVQIESNGYDEVIKNREALID</sequence>
<dbReference type="EMBL" id="CANHGI010000004">
    <property type="protein sequence ID" value="CAI5448314.1"/>
    <property type="molecule type" value="Genomic_DNA"/>
</dbReference>
<dbReference type="InterPro" id="IPR012885">
    <property type="entry name" value="F-box_Sdz-33"/>
</dbReference>
<accession>A0A9P1N3A6</accession>
<protein>
    <recommendedName>
        <fullName evidence="2">Sdz-33 F-box domain-containing protein</fullName>
    </recommendedName>
</protein>
<name>A0A9P1N3A6_9PELO</name>
<dbReference type="PANTHER" id="PTHR21503:SF8">
    <property type="entry name" value="F-BOX ASSOCIATED DOMAIN-CONTAINING PROTEIN-RELATED"/>
    <property type="match status" value="1"/>
</dbReference>
<proteinExistence type="predicted"/>
<reference evidence="3" key="1">
    <citation type="submission" date="2022-11" db="EMBL/GenBank/DDBJ databases">
        <authorList>
            <person name="Kikuchi T."/>
        </authorList>
    </citation>
    <scope>NUCLEOTIDE SEQUENCE</scope>
    <source>
        <strain evidence="3">PS1010</strain>
    </source>
</reference>
<gene>
    <name evidence="3" type="ORF">CAMP_LOCUS10951</name>
</gene>
<dbReference type="PANTHER" id="PTHR21503">
    <property type="entry name" value="F-BOX-CONTAINING HYPOTHETICAL PROTEIN C.ELEGANS"/>
    <property type="match status" value="1"/>
</dbReference>
<feature type="compositionally biased region" description="Basic residues" evidence="1">
    <location>
        <begin position="1"/>
        <end position="10"/>
    </location>
</feature>
<evidence type="ECO:0000259" key="2">
    <source>
        <dbReference type="Pfam" id="PF07735"/>
    </source>
</evidence>
<dbReference type="AlphaFoldDB" id="A0A9P1N3A6"/>
<feature type="domain" description="Sdz-33 F-box" evidence="2">
    <location>
        <begin position="203"/>
        <end position="259"/>
    </location>
</feature>
<dbReference type="Pfam" id="PF07735">
    <property type="entry name" value="FBA_2"/>
    <property type="match status" value="1"/>
</dbReference>
<comment type="caution">
    <text evidence="3">The sequence shown here is derived from an EMBL/GenBank/DDBJ whole genome shotgun (WGS) entry which is preliminary data.</text>
</comment>
<dbReference type="Proteomes" id="UP001152747">
    <property type="component" value="Unassembled WGS sequence"/>
</dbReference>
<keyword evidence="4" id="KW-1185">Reference proteome</keyword>
<organism evidence="3 4">
    <name type="scientific">Caenorhabditis angaria</name>
    <dbReference type="NCBI Taxonomy" id="860376"/>
    <lineage>
        <taxon>Eukaryota</taxon>
        <taxon>Metazoa</taxon>
        <taxon>Ecdysozoa</taxon>
        <taxon>Nematoda</taxon>
        <taxon>Chromadorea</taxon>
        <taxon>Rhabditida</taxon>
        <taxon>Rhabditina</taxon>
        <taxon>Rhabditomorpha</taxon>
        <taxon>Rhabditoidea</taxon>
        <taxon>Rhabditidae</taxon>
        <taxon>Peloderinae</taxon>
        <taxon>Caenorhabditis</taxon>
    </lineage>
</organism>
<evidence type="ECO:0000313" key="4">
    <source>
        <dbReference type="Proteomes" id="UP001152747"/>
    </source>
</evidence>
<evidence type="ECO:0000256" key="1">
    <source>
        <dbReference type="SAM" id="MobiDB-lite"/>
    </source>
</evidence>
<feature type="region of interest" description="Disordered" evidence="1">
    <location>
        <begin position="1"/>
        <end position="21"/>
    </location>
</feature>